<feature type="region of interest" description="Disordered" evidence="1">
    <location>
        <begin position="197"/>
        <end position="367"/>
    </location>
</feature>
<gene>
    <name evidence="2" type="primary">dotA</name>
    <name evidence="2" type="ORF">L345_15606</name>
</gene>
<dbReference type="EMBL" id="AZIM01006436">
    <property type="protein sequence ID" value="ETE58671.1"/>
    <property type="molecule type" value="Genomic_DNA"/>
</dbReference>
<feature type="compositionally biased region" description="Polar residues" evidence="1">
    <location>
        <begin position="69"/>
        <end position="81"/>
    </location>
</feature>
<evidence type="ECO:0000313" key="2">
    <source>
        <dbReference type="EMBL" id="ETE58671.1"/>
    </source>
</evidence>
<dbReference type="GO" id="GO:0008168">
    <property type="term" value="F:methyltransferase activity"/>
    <property type="evidence" value="ECO:0007669"/>
    <property type="project" value="UniProtKB-KW"/>
</dbReference>
<feature type="compositionally biased region" description="Basic and acidic residues" evidence="1">
    <location>
        <begin position="324"/>
        <end position="367"/>
    </location>
</feature>
<organism evidence="2 3">
    <name type="scientific">Ophiophagus hannah</name>
    <name type="common">King cobra</name>
    <name type="synonym">Naja hannah</name>
    <dbReference type="NCBI Taxonomy" id="8665"/>
    <lineage>
        <taxon>Eukaryota</taxon>
        <taxon>Metazoa</taxon>
        <taxon>Chordata</taxon>
        <taxon>Craniata</taxon>
        <taxon>Vertebrata</taxon>
        <taxon>Euteleostomi</taxon>
        <taxon>Lepidosauria</taxon>
        <taxon>Squamata</taxon>
        <taxon>Bifurcata</taxon>
        <taxon>Unidentata</taxon>
        <taxon>Episquamata</taxon>
        <taxon>Toxicofera</taxon>
        <taxon>Serpentes</taxon>
        <taxon>Colubroidea</taxon>
        <taxon>Elapidae</taxon>
        <taxon>Elapinae</taxon>
        <taxon>Ophiophagus</taxon>
    </lineage>
</organism>
<keyword evidence="3" id="KW-1185">Reference proteome</keyword>
<reference evidence="2 3" key="1">
    <citation type="journal article" date="2013" name="Proc. Natl. Acad. Sci. U.S.A.">
        <title>The king cobra genome reveals dynamic gene evolution and adaptation in the snake venom system.</title>
        <authorList>
            <person name="Vonk F.J."/>
            <person name="Casewell N.R."/>
            <person name="Henkel C.V."/>
            <person name="Heimberg A.M."/>
            <person name="Jansen H.J."/>
            <person name="McCleary R.J."/>
            <person name="Kerkkamp H.M."/>
            <person name="Vos R.A."/>
            <person name="Guerreiro I."/>
            <person name="Calvete J.J."/>
            <person name="Wuster W."/>
            <person name="Woods A.E."/>
            <person name="Logan J.M."/>
            <person name="Harrison R.A."/>
            <person name="Castoe T.A."/>
            <person name="de Koning A.P."/>
            <person name="Pollock D.D."/>
            <person name="Yandell M."/>
            <person name="Calderon D."/>
            <person name="Renjifo C."/>
            <person name="Currier R.B."/>
            <person name="Salgado D."/>
            <person name="Pla D."/>
            <person name="Sanz L."/>
            <person name="Hyder A.S."/>
            <person name="Ribeiro J.M."/>
            <person name="Arntzen J.W."/>
            <person name="van den Thillart G.E."/>
            <person name="Boetzer M."/>
            <person name="Pirovano W."/>
            <person name="Dirks R.P."/>
            <person name="Spaink H.P."/>
            <person name="Duboule D."/>
            <person name="McGlinn E."/>
            <person name="Kini R.M."/>
            <person name="Richardson M.K."/>
        </authorList>
    </citation>
    <scope>NUCLEOTIDE SEQUENCE</scope>
    <source>
        <tissue evidence="2">Blood</tissue>
    </source>
</reference>
<name>V8N9Q5_OPHHA</name>
<keyword evidence="2" id="KW-0808">Transferase</keyword>
<dbReference type="Proteomes" id="UP000018936">
    <property type="component" value="Unassembled WGS sequence"/>
</dbReference>
<evidence type="ECO:0000313" key="3">
    <source>
        <dbReference type="Proteomes" id="UP000018936"/>
    </source>
</evidence>
<dbReference type="GO" id="GO:0032259">
    <property type="term" value="P:methylation"/>
    <property type="evidence" value="ECO:0007669"/>
    <property type="project" value="UniProtKB-KW"/>
</dbReference>
<protein>
    <submittedName>
        <fullName evidence="2">Histone-lysine N-methyltransferase, H3 lysine-79 specific</fullName>
    </submittedName>
</protein>
<feature type="compositionally biased region" description="Polar residues" evidence="1">
    <location>
        <begin position="140"/>
        <end position="149"/>
    </location>
</feature>
<comment type="caution">
    <text evidence="2">The sequence shown here is derived from an EMBL/GenBank/DDBJ whole genome shotgun (WGS) entry which is preliminary data.</text>
</comment>
<keyword evidence="2" id="KW-0489">Methyltransferase</keyword>
<sequence>MKRLQENTYQAQRGPGTPQLNPELPTFSSLAIDAHVIHEHHTEHAGIDVEVAEDQDEVGGLPRRKGMGQSPSSPKDQRLKSQQPLFLLQYFFKLKEGRKKERERERKGKKEREKEKKGKERKEREKEKKEKREKRHTTHTPRLNLSPSQCLLHLPHSRDRNLDNLGNPFGLTMTGCQATSHHCCGFWLPSVGRSLAPSTDRPCLGKPVPPSWNLENKRGREGGREGREGGRKGKEGESEEGGGRERKGGKERKEKEGKSKEGIGMKGKERKEGEREGERRKGRKEGEREGEIEEGRERKEGEEGREREGREKKGKERGRKKGRKMNEGRRNGGRKELRKENGGKKGERKEGERERREDQGCKNPERHCQTKSMLTPHQTYTLGTVEEELSSPSFSHTNYLTFVVSCSPGMQPLPPGHPDPDKSEGWAPFPGSGERKELSGAEILFHHCVGALCGSIRSRMICSMLVGTLTRILPRLLT</sequence>
<feature type="compositionally biased region" description="Polar residues" evidence="1">
    <location>
        <begin position="1"/>
        <end position="11"/>
    </location>
</feature>
<feature type="non-terminal residue" evidence="2">
    <location>
        <position position="1"/>
    </location>
</feature>
<evidence type="ECO:0000256" key="1">
    <source>
        <dbReference type="SAM" id="MobiDB-lite"/>
    </source>
</evidence>
<feature type="compositionally biased region" description="Basic and acidic residues" evidence="1">
    <location>
        <begin position="215"/>
        <end position="314"/>
    </location>
</feature>
<feature type="region of interest" description="Disordered" evidence="1">
    <location>
        <begin position="1"/>
        <end position="24"/>
    </location>
</feature>
<accession>V8N9Q5</accession>
<proteinExistence type="predicted"/>
<feature type="region of interest" description="Disordered" evidence="1">
    <location>
        <begin position="43"/>
        <end position="81"/>
    </location>
</feature>
<feature type="compositionally biased region" description="Basic and acidic residues" evidence="1">
    <location>
        <begin position="98"/>
        <end position="130"/>
    </location>
</feature>
<feature type="region of interest" description="Disordered" evidence="1">
    <location>
        <begin position="412"/>
        <end position="434"/>
    </location>
</feature>
<dbReference type="AlphaFoldDB" id="V8N9Q5"/>
<feature type="region of interest" description="Disordered" evidence="1">
    <location>
        <begin position="98"/>
        <end position="149"/>
    </location>
</feature>